<dbReference type="OrthoDB" id="1188001at2"/>
<protein>
    <submittedName>
        <fullName evidence="2">Protein-tyrosine phosphatase</fullName>
    </submittedName>
</protein>
<dbReference type="InterPro" id="IPR000387">
    <property type="entry name" value="Tyr_Pase_dom"/>
</dbReference>
<evidence type="ECO:0000259" key="1">
    <source>
        <dbReference type="PROSITE" id="PS50056"/>
    </source>
</evidence>
<dbReference type="InterPro" id="IPR026893">
    <property type="entry name" value="Tyr/Ser_Pase_IphP-type"/>
</dbReference>
<dbReference type="AlphaFoldDB" id="A0A1G6IWD7"/>
<dbReference type="PROSITE" id="PS50056">
    <property type="entry name" value="TYR_PHOSPHATASE_2"/>
    <property type="match status" value="1"/>
</dbReference>
<evidence type="ECO:0000313" key="3">
    <source>
        <dbReference type="Proteomes" id="UP000198943"/>
    </source>
</evidence>
<reference evidence="3" key="1">
    <citation type="submission" date="2016-10" db="EMBL/GenBank/DDBJ databases">
        <authorList>
            <person name="Varghese N."/>
            <person name="Submissions S."/>
        </authorList>
    </citation>
    <scope>NUCLEOTIDE SEQUENCE [LARGE SCALE GENOMIC DNA]</scope>
    <source>
        <strain evidence="3">DSM 11005</strain>
    </source>
</reference>
<organism evidence="2 3">
    <name type="scientific">Succiniclasticum ruminis</name>
    <dbReference type="NCBI Taxonomy" id="40841"/>
    <lineage>
        <taxon>Bacteria</taxon>
        <taxon>Bacillati</taxon>
        <taxon>Bacillota</taxon>
        <taxon>Negativicutes</taxon>
        <taxon>Acidaminococcales</taxon>
        <taxon>Acidaminococcaceae</taxon>
        <taxon>Succiniclasticum</taxon>
    </lineage>
</organism>
<dbReference type="GO" id="GO:0004721">
    <property type="term" value="F:phosphoprotein phosphatase activity"/>
    <property type="evidence" value="ECO:0007669"/>
    <property type="project" value="InterPro"/>
</dbReference>
<dbReference type="Proteomes" id="UP000198943">
    <property type="component" value="Unassembled WGS sequence"/>
</dbReference>
<accession>A0A1G6IWD7</accession>
<evidence type="ECO:0000313" key="2">
    <source>
        <dbReference type="EMBL" id="SDC10733.1"/>
    </source>
</evidence>
<proteinExistence type="predicted"/>
<dbReference type="RefSeq" id="WP_093729409.1">
    <property type="nucleotide sequence ID" value="NZ_FMYW01000002.1"/>
</dbReference>
<dbReference type="Pfam" id="PF13350">
    <property type="entry name" value="Y_phosphatase3"/>
    <property type="match status" value="1"/>
</dbReference>
<dbReference type="Gene3D" id="3.90.190.10">
    <property type="entry name" value="Protein tyrosine phosphatase superfamily"/>
    <property type="match status" value="1"/>
</dbReference>
<sequence>MIPIRLEKQKNIRDLGDTVTLDGRVIRRNKLIRSGRLSELSDADIMYLLGICRVRTVVDLRSAKESDERPDPPWGVAAYSRISLLSDDQMGFGSFAGSPQIKISVLDALINMTSGPVYTPQQYLQDIYRKFITSKQAQNATRRFFELLLSMKGGALLYHCNGGKDRTGIITAFLLTALNVSWDIIAADYMETNKVVEPWLERKLENLPDRYQNKQARAVLRMMYLADADCLQTAREEMCSLGGTPLGYLKQVIGITDETLEELQSRLLR</sequence>
<feature type="domain" description="Tyrosine specific protein phosphatases" evidence="1">
    <location>
        <begin position="142"/>
        <end position="181"/>
    </location>
</feature>
<gene>
    <name evidence="2" type="ORF">SAMN04487864_102247</name>
</gene>
<dbReference type="InterPro" id="IPR029021">
    <property type="entry name" value="Prot-tyrosine_phosphatase-like"/>
</dbReference>
<keyword evidence="3" id="KW-1185">Reference proteome</keyword>
<dbReference type="SUPFAM" id="SSF52799">
    <property type="entry name" value="(Phosphotyrosine protein) phosphatases II"/>
    <property type="match status" value="1"/>
</dbReference>
<name>A0A1G6IWD7_9FIRM</name>
<dbReference type="EMBL" id="FMYW01000002">
    <property type="protein sequence ID" value="SDC10733.1"/>
    <property type="molecule type" value="Genomic_DNA"/>
</dbReference>